<feature type="region of interest" description="Disordered" evidence="1">
    <location>
        <begin position="87"/>
        <end position="108"/>
    </location>
</feature>
<proteinExistence type="predicted"/>
<accession>B9TJK2</accession>
<organism evidence="2 3">
    <name type="scientific">Ricinus communis</name>
    <name type="common">Castor bean</name>
    <dbReference type="NCBI Taxonomy" id="3988"/>
    <lineage>
        <taxon>Eukaryota</taxon>
        <taxon>Viridiplantae</taxon>
        <taxon>Streptophyta</taxon>
        <taxon>Embryophyta</taxon>
        <taxon>Tracheophyta</taxon>
        <taxon>Spermatophyta</taxon>
        <taxon>Magnoliopsida</taxon>
        <taxon>eudicotyledons</taxon>
        <taxon>Gunneridae</taxon>
        <taxon>Pentapetalae</taxon>
        <taxon>rosids</taxon>
        <taxon>fabids</taxon>
        <taxon>Malpighiales</taxon>
        <taxon>Euphorbiaceae</taxon>
        <taxon>Acalyphoideae</taxon>
        <taxon>Acalypheae</taxon>
        <taxon>Ricinus</taxon>
    </lineage>
</organism>
<evidence type="ECO:0000313" key="2">
    <source>
        <dbReference type="EMBL" id="EEF23963.1"/>
    </source>
</evidence>
<evidence type="ECO:0000256" key="1">
    <source>
        <dbReference type="SAM" id="MobiDB-lite"/>
    </source>
</evidence>
<keyword evidence="3" id="KW-1185">Reference proteome</keyword>
<dbReference type="EMBL" id="EQ984021">
    <property type="protein sequence ID" value="EEF23963.1"/>
    <property type="molecule type" value="Genomic_DNA"/>
</dbReference>
<dbReference type="InParanoid" id="B9TJK2"/>
<gene>
    <name evidence="2" type="ORF">RCOM_2077260</name>
</gene>
<feature type="compositionally biased region" description="Low complexity" evidence="1">
    <location>
        <begin position="128"/>
        <end position="150"/>
    </location>
</feature>
<dbReference type="Proteomes" id="UP000008311">
    <property type="component" value="Unassembled WGS sequence"/>
</dbReference>
<feature type="region of interest" description="Disordered" evidence="1">
    <location>
        <begin position="124"/>
        <end position="162"/>
    </location>
</feature>
<reference evidence="3" key="1">
    <citation type="journal article" date="2010" name="Nat. Biotechnol.">
        <title>Draft genome sequence of the oilseed species Ricinus communis.</title>
        <authorList>
            <person name="Chan A.P."/>
            <person name="Crabtree J."/>
            <person name="Zhao Q."/>
            <person name="Lorenzi H."/>
            <person name="Orvis J."/>
            <person name="Puiu D."/>
            <person name="Melake-Berhan A."/>
            <person name="Jones K.M."/>
            <person name="Redman J."/>
            <person name="Chen G."/>
            <person name="Cahoon E.B."/>
            <person name="Gedil M."/>
            <person name="Stanke M."/>
            <person name="Haas B.J."/>
            <person name="Wortman J.R."/>
            <person name="Fraser-Liggett C.M."/>
            <person name="Ravel J."/>
            <person name="Rabinowicz P.D."/>
        </authorList>
    </citation>
    <scope>NUCLEOTIDE SEQUENCE [LARGE SCALE GENOMIC DNA]</scope>
    <source>
        <strain evidence="3">cv. Hale</strain>
    </source>
</reference>
<name>B9TJK2_RICCO</name>
<evidence type="ECO:0000313" key="3">
    <source>
        <dbReference type="Proteomes" id="UP000008311"/>
    </source>
</evidence>
<protein>
    <submittedName>
        <fullName evidence="2">Uncharacterized protein</fullName>
    </submittedName>
</protein>
<dbReference type="AlphaFoldDB" id="B9TJK2"/>
<sequence>MDRGRGHALFLRRRHVRKRRRAHGSATAIVAARARFRSRHAAGVGAEGPGRHARDVRKPRARSGAGLCQWPSCGRRVASAVCGRRHGLPAAGPQPHRGARRQSRAECAGGPCAAGLPAAVRPLRPAFRPAGHGPDRAAAGGPAGSRQAAGHGPIIIDRRTTT</sequence>